<dbReference type="EMBL" id="CAJGYM010000030">
    <property type="protein sequence ID" value="CAD6192887.1"/>
    <property type="molecule type" value="Genomic_DNA"/>
</dbReference>
<comment type="caution">
    <text evidence="1">The sequence shown here is derived from an EMBL/GenBank/DDBJ whole genome shotgun (WGS) entry which is preliminary data.</text>
</comment>
<reference evidence="1" key="1">
    <citation type="submission" date="2020-10" db="EMBL/GenBank/DDBJ databases">
        <authorList>
            <person name="Kikuchi T."/>
        </authorList>
    </citation>
    <scope>NUCLEOTIDE SEQUENCE</scope>
    <source>
        <strain evidence="1">NKZ352</strain>
    </source>
</reference>
<dbReference type="AlphaFoldDB" id="A0A8S1HCC3"/>
<evidence type="ECO:0000313" key="2">
    <source>
        <dbReference type="Proteomes" id="UP000835052"/>
    </source>
</evidence>
<evidence type="ECO:0000313" key="1">
    <source>
        <dbReference type="EMBL" id="CAD6192887.1"/>
    </source>
</evidence>
<sequence length="146" mass="16281">MTAPPAGWRERTADNQLHAVLVPITPYALRESAKKFKTTVHGDELLWKIHHVRDSSVPLSVQSNNSAGSPTPATLASLESFWPSGLRRCVQVAVLFGGRRDKEHSDKTSDGTKLRWSSVAGHMFPQKDFLCVISCRKMRSLSLNRK</sequence>
<protein>
    <submittedName>
        <fullName evidence="1">Uncharacterized protein</fullName>
    </submittedName>
</protein>
<accession>A0A8S1HCC3</accession>
<dbReference type="Proteomes" id="UP000835052">
    <property type="component" value="Unassembled WGS sequence"/>
</dbReference>
<gene>
    <name evidence="1" type="ORF">CAUJ_LOCUS8806</name>
</gene>
<keyword evidence="2" id="KW-1185">Reference proteome</keyword>
<proteinExistence type="predicted"/>
<name>A0A8S1HCC3_9PELO</name>
<organism evidence="1 2">
    <name type="scientific">Caenorhabditis auriculariae</name>
    <dbReference type="NCBI Taxonomy" id="2777116"/>
    <lineage>
        <taxon>Eukaryota</taxon>
        <taxon>Metazoa</taxon>
        <taxon>Ecdysozoa</taxon>
        <taxon>Nematoda</taxon>
        <taxon>Chromadorea</taxon>
        <taxon>Rhabditida</taxon>
        <taxon>Rhabditina</taxon>
        <taxon>Rhabditomorpha</taxon>
        <taxon>Rhabditoidea</taxon>
        <taxon>Rhabditidae</taxon>
        <taxon>Peloderinae</taxon>
        <taxon>Caenorhabditis</taxon>
    </lineage>
</organism>